<protein>
    <submittedName>
        <fullName evidence="3">Uncharacterized protein</fullName>
    </submittedName>
</protein>
<reference evidence="3 4" key="1">
    <citation type="submission" date="2024-10" db="EMBL/GenBank/DDBJ databases">
        <title>The Natural Products Discovery Center: Release of the First 8490 Sequenced Strains for Exploring Actinobacteria Biosynthetic Diversity.</title>
        <authorList>
            <person name="Kalkreuter E."/>
            <person name="Kautsar S.A."/>
            <person name="Yang D."/>
            <person name="Bader C.D."/>
            <person name="Teijaro C.N."/>
            <person name="Fluegel L."/>
            <person name="Davis C.M."/>
            <person name="Simpson J.R."/>
            <person name="Lauterbach L."/>
            <person name="Steele A.D."/>
            <person name="Gui C."/>
            <person name="Meng S."/>
            <person name="Li G."/>
            <person name="Viehrig K."/>
            <person name="Ye F."/>
            <person name="Su P."/>
            <person name="Kiefer A.F."/>
            <person name="Nichols A."/>
            <person name="Cepeda A.J."/>
            <person name="Yan W."/>
            <person name="Fan B."/>
            <person name="Jiang Y."/>
            <person name="Adhikari A."/>
            <person name="Zheng C.-J."/>
            <person name="Schuster L."/>
            <person name="Cowan T.M."/>
            <person name="Smanski M.J."/>
            <person name="Chevrette M.G."/>
            <person name="De Carvalho L.P.S."/>
            <person name="Shen B."/>
        </authorList>
    </citation>
    <scope>NUCLEOTIDE SEQUENCE [LARGE SCALE GENOMIC DNA]</scope>
    <source>
        <strain evidence="3 4">NPDC019377</strain>
    </source>
</reference>
<dbReference type="Proteomes" id="UP001611494">
    <property type="component" value="Unassembled WGS sequence"/>
</dbReference>
<feature type="compositionally biased region" description="Basic and acidic residues" evidence="1">
    <location>
        <begin position="83"/>
        <end position="104"/>
    </location>
</feature>
<keyword evidence="2" id="KW-0472">Membrane</keyword>
<feature type="transmembrane region" description="Helical" evidence="2">
    <location>
        <begin position="30"/>
        <end position="57"/>
    </location>
</feature>
<keyword evidence="4" id="KW-1185">Reference proteome</keyword>
<keyword evidence="2" id="KW-1133">Transmembrane helix</keyword>
<dbReference type="EMBL" id="JBIRYL010000001">
    <property type="protein sequence ID" value="MFI2228341.1"/>
    <property type="molecule type" value="Genomic_DNA"/>
</dbReference>
<organism evidence="3 4">
    <name type="scientific">Nocardia testacea</name>
    <dbReference type="NCBI Taxonomy" id="248551"/>
    <lineage>
        <taxon>Bacteria</taxon>
        <taxon>Bacillati</taxon>
        <taxon>Actinomycetota</taxon>
        <taxon>Actinomycetes</taxon>
        <taxon>Mycobacteriales</taxon>
        <taxon>Nocardiaceae</taxon>
        <taxon>Nocardia</taxon>
    </lineage>
</organism>
<comment type="caution">
    <text evidence="3">The sequence shown here is derived from an EMBL/GenBank/DDBJ whole genome shotgun (WGS) entry which is preliminary data.</text>
</comment>
<evidence type="ECO:0000313" key="3">
    <source>
        <dbReference type="EMBL" id="MFI2228341.1"/>
    </source>
</evidence>
<gene>
    <name evidence="3" type="ORF">ACH49Z_00630</name>
</gene>
<proteinExistence type="predicted"/>
<keyword evidence="2" id="KW-0812">Transmembrane</keyword>
<evidence type="ECO:0000256" key="1">
    <source>
        <dbReference type="SAM" id="MobiDB-lite"/>
    </source>
</evidence>
<accession>A0ABW7VP14</accession>
<sequence length="128" mass="13775">MLTYSVMFLYVLATASPVLTLTEDLGERGWWGALGGFLIVAAWLGGLLLIALLGMAWDEAREKRKKAEQRKQREERQRRRAADKRAWEAEHPGSKYPWDSHDRGGSYGGGSGGYSGCGGGDGGGGGGD</sequence>
<feature type="compositionally biased region" description="Gly residues" evidence="1">
    <location>
        <begin position="105"/>
        <end position="128"/>
    </location>
</feature>
<name>A0ABW7VP14_9NOCA</name>
<feature type="region of interest" description="Disordered" evidence="1">
    <location>
        <begin position="63"/>
        <end position="128"/>
    </location>
</feature>
<evidence type="ECO:0000256" key="2">
    <source>
        <dbReference type="SAM" id="Phobius"/>
    </source>
</evidence>
<evidence type="ECO:0000313" key="4">
    <source>
        <dbReference type="Proteomes" id="UP001611494"/>
    </source>
</evidence>
<dbReference type="RefSeq" id="WP_397058481.1">
    <property type="nucleotide sequence ID" value="NZ_JBIRYL010000001.1"/>
</dbReference>